<dbReference type="Pfam" id="PF00881">
    <property type="entry name" value="Nitroreductase"/>
    <property type="match status" value="1"/>
</dbReference>
<evidence type="ECO:0000256" key="3">
    <source>
        <dbReference type="ARBA" id="ARBA00022643"/>
    </source>
</evidence>
<dbReference type="InterPro" id="IPR000415">
    <property type="entry name" value="Nitroreductase-like"/>
</dbReference>
<evidence type="ECO:0000256" key="5">
    <source>
        <dbReference type="PIRNR" id="PIRNR005426"/>
    </source>
</evidence>
<dbReference type="PIRSF" id="PIRSF005426">
    <property type="entry name" value="Frp"/>
    <property type="match status" value="1"/>
</dbReference>
<dbReference type="Proteomes" id="UP000481339">
    <property type="component" value="Unassembled WGS sequence"/>
</dbReference>
<comment type="caution">
    <text evidence="7">The sequence shown here is derived from an EMBL/GenBank/DDBJ whole genome shotgun (WGS) entry which is preliminary data.</text>
</comment>
<keyword evidence="5" id="KW-0521">NADP</keyword>
<dbReference type="AlphaFoldDB" id="A0A7C8BPK6"/>
<proteinExistence type="inferred from homology"/>
<sequence>MTDAIPPAPPQPTRDELVAALRTRYGTDDVTPFDAVTPTILHQLRHRSVRRFSDRPVTEDELRAILTAAQAASTSSNQTSWSVIVVRDQAHKEELKPLIGDQTFIDKAPVLLFWVVDLHRFHLLADRAGVPAAATELLEATLVGFVDAALAAQNAAVAAESLGLGITYIGGARNHPEETAASLGLPPNAAVAFGMTLGWPSPTDRARIRPRPAPAMVVHHERYDDARMLPELDAFATRTNAFFAAYGRDFDWVAYITDHFRDYHDLHGRERLREALTALGLPSR</sequence>
<feature type="domain" description="Nitroreductase" evidence="6">
    <location>
        <begin position="46"/>
        <end position="199"/>
    </location>
</feature>
<evidence type="ECO:0000256" key="4">
    <source>
        <dbReference type="ARBA" id="ARBA00023002"/>
    </source>
</evidence>
<evidence type="ECO:0000313" key="8">
    <source>
        <dbReference type="Proteomes" id="UP000481339"/>
    </source>
</evidence>
<dbReference type="InterPro" id="IPR016446">
    <property type="entry name" value="Flavin_OxRdtase_Frp"/>
</dbReference>
<evidence type="ECO:0000256" key="1">
    <source>
        <dbReference type="ARBA" id="ARBA00008366"/>
    </source>
</evidence>
<dbReference type="PANTHER" id="PTHR43425:SF2">
    <property type="entry name" value="OXYGEN-INSENSITIVE NADPH NITROREDUCTASE"/>
    <property type="match status" value="1"/>
</dbReference>
<dbReference type="Gene3D" id="3.40.109.10">
    <property type="entry name" value="NADH Oxidase"/>
    <property type="match status" value="1"/>
</dbReference>
<accession>A0A7C8BPK6</accession>
<dbReference type="SUPFAM" id="SSF55469">
    <property type="entry name" value="FMN-dependent nitroreductase-like"/>
    <property type="match status" value="1"/>
</dbReference>
<keyword evidence="4 5" id="KW-0560">Oxidoreductase</keyword>
<name>A0A7C8BPK6_9MICO</name>
<keyword evidence="8" id="KW-1185">Reference proteome</keyword>
<dbReference type="GO" id="GO:0016491">
    <property type="term" value="F:oxidoreductase activity"/>
    <property type="evidence" value="ECO:0007669"/>
    <property type="project" value="UniProtKB-UniRule"/>
</dbReference>
<organism evidence="7 8">
    <name type="scientific">Pseudoclavibacter caeni</name>
    <dbReference type="NCBI Taxonomy" id="908846"/>
    <lineage>
        <taxon>Bacteria</taxon>
        <taxon>Bacillati</taxon>
        <taxon>Actinomycetota</taxon>
        <taxon>Actinomycetes</taxon>
        <taxon>Micrococcales</taxon>
        <taxon>Microbacteriaceae</taxon>
        <taxon>Pseudoclavibacter</taxon>
    </lineage>
</organism>
<evidence type="ECO:0000256" key="2">
    <source>
        <dbReference type="ARBA" id="ARBA00022630"/>
    </source>
</evidence>
<gene>
    <name evidence="7" type="ORF">F8O02_00895</name>
</gene>
<protein>
    <submittedName>
        <fullName evidence="7">NADPH-dependent oxidoreductase</fullName>
    </submittedName>
</protein>
<dbReference type="PANTHER" id="PTHR43425">
    <property type="entry name" value="OXYGEN-INSENSITIVE NADPH NITROREDUCTASE"/>
    <property type="match status" value="1"/>
</dbReference>
<comment type="similarity">
    <text evidence="1 5">Belongs to the flavin oxidoreductase frp family.</text>
</comment>
<keyword evidence="2 5" id="KW-0285">Flavoprotein</keyword>
<reference evidence="7 8" key="1">
    <citation type="submission" date="2019-09" db="EMBL/GenBank/DDBJ databases">
        <title>Phylogeny of genus Pseudoclavibacter and closely related genus.</title>
        <authorList>
            <person name="Li Y."/>
        </authorList>
    </citation>
    <scope>NUCLEOTIDE SEQUENCE [LARGE SCALE GENOMIC DNA]</scope>
    <source>
        <strain evidence="7 8">JCM 16921</strain>
    </source>
</reference>
<dbReference type="EMBL" id="WBKA01000001">
    <property type="protein sequence ID" value="KAB1633525.1"/>
    <property type="molecule type" value="Genomic_DNA"/>
</dbReference>
<evidence type="ECO:0000259" key="6">
    <source>
        <dbReference type="Pfam" id="PF00881"/>
    </source>
</evidence>
<dbReference type="RefSeq" id="WP_158035303.1">
    <property type="nucleotide sequence ID" value="NZ_BAAAZV010000006.1"/>
</dbReference>
<evidence type="ECO:0000313" key="7">
    <source>
        <dbReference type="EMBL" id="KAB1633525.1"/>
    </source>
</evidence>
<dbReference type="OrthoDB" id="3181400at2"/>
<keyword evidence="3 5" id="KW-0288">FMN</keyword>
<dbReference type="InterPro" id="IPR029479">
    <property type="entry name" value="Nitroreductase"/>
</dbReference>